<evidence type="ECO:0000313" key="2">
    <source>
        <dbReference type="EMBL" id="GBL66316.1"/>
    </source>
</evidence>
<dbReference type="AlphaFoldDB" id="A0A4Y1ZSR1"/>
<feature type="region of interest" description="Disordered" evidence="1">
    <location>
        <begin position="1"/>
        <end position="53"/>
    </location>
</feature>
<protein>
    <submittedName>
        <fullName evidence="2">Uncharacterized protein</fullName>
    </submittedName>
</protein>
<gene>
    <name evidence="2" type="ORF">AVEN_162334_1</name>
</gene>
<sequence>MQTNLSTHQSHVLPGAQGDHTEHGDGSSASREVGCLGPDPNRRGTLRHRQHLQ</sequence>
<evidence type="ECO:0000256" key="1">
    <source>
        <dbReference type="SAM" id="MobiDB-lite"/>
    </source>
</evidence>
<reference evidence="2 3" key="1">
    <citation type="journal article" date="2019" name="Sci. Rep.">
        <title>Orb-weaving spider Araneus ventricosus genome elucidates the spidroin gene catalogue.</title>
        <authorList>
            <person name="Kono N."/>
            <person name="Nakamura H."/>
            <person name="Ohtoshi R."/>
            <person name="Moran D.A.P."/>
            <person name="Shinohara A."/>
            <person name="Yoshida Y."/>
            <person name="Fujiwara M."/>
            <person name="Mori M."/>
            <person name="Tomita M."/>
            <person name="Arakawa K."/>
        </authorList>
    </citation>
    <scope>NUCLEOTIDE SEQUENCE [LARGE SCALE GENOMIC DNA]</scope>
</reference>
<organism evidence="2 3">
    <name type="scientific">Araneus ventricosus</name>
    <name type="common">Orbweaver spider</name>
    <name type="synonym">Epeira ventricosa</name>
    <dbReference type="NCBI Taxonomy" id="182803"/>
    <lineage>
        <taxon>Eukaryota</taxon>
        <taxon>Metazoa</taxon>
        <taxon>Ecdysozoa</taxon>
        <taxon>Arthropoda</taxon>
        <taxon>Chelicerata</taxon>
        <taxon>Arachnida</taxon>
        <taxon>Araneae</taxon>
        <taxon>Araneomorphae</taxon>
        <taxon>Entelegynae</taxon>
        <taxon>Araneoidea</taxon>
        <taxon>Araneidae</taxon>
        <taxon>Araneus</taxon>
    </lineage>
</organism>
<dbReference type="Proteomes" id="UP000499080">
    <property type="component" value="Unassembled WGS sequence"/>
</dbReference>
<feature type="compositionally biased region" description="Basic residues" evidence="1">
    <location>
        <begin position="44"/>
        <end position="53"/>
    </location>
</feature>
<feature type="compositionally biased region" description="Polar residues" evidence="1">
    <location>
        <begin position="1"/>
        <end position="10"/>
    </location>
</feature>
<feature type="non-terminal residue" evidence="2">
    <location>
        <position position="53"/>
    </location>
</feature>
<comment type="caution">
    <text evidence="2">The sequence shown here is derived from an EMBL/GenBank/DDBJ whole genome shotgun (WGS) entry which is preliminary data.</text>
</comment>
<dbReference type="EMBL" id="BGPR01153108">
    <property type="protein sequence ID" value="GBL66316.1"/>
    <property type="molecule type" value="Genomic_DNA"/>
</dbReference>
<accession>A0A4Y1ZSR1</accession>
<name>A0A4Y1ZSR1_ARAVE</name>
<keyword evidence="3" id="KW-1185">Reference proteome</keyword>
<proteinExistence type="predicted"/>
<evidence type="ECO:0000313" key="3">
    <source>
        <dbReference type="Proteomes" id="UP000499080"/>
    </source>
</evidence>